<gene>
    <name evidence="1" type="ORF">KDAU_03880</name>
</gene>
<proteinExistence type="predicted"/>
<keyword evidence="2" id="KW-1185">Reference proteome</keyword>
<evidence type="ECO:0008006" key="3">
    <source>
        <dbReference type="Google" id="ProtNLM"/>
    </source>
</evidence>
<dbReference type="RefSeq" id="WP_126594378.1">
    <property type="nucleotide sequence ID" value="NZ_BIFQ01000001.1"/>
</dbReference>
<dbReference type="OrthoDB" id="154707at2"/>
<dbReference type="InterPro" id="IPR015797">
    <property type="entry name" value="NUDIX_hydrolase-like_dom_sf"/>
</dbReference>
<dbReference type="SUPFAM" id="SSF55811">
    <property type="entry name" value="Nudix"/>
    <property type="match status" value="1"/>
</dbReference>
<reference evidence="2" key="1">
    <citation type="submission" date="2018-12" db="EMBL/GenBank/DDBJ databases">
        <title>Tengunoibacter tsumagoiensis gen. nov., sp. nov., Dictyobacter kobayashii sp. nov., D. alpinus sp. nov., and D. joshuensis sp. nov. and description of Dictyobacteraceae fam. nov. within the order Ktedonobacterales isolated from Tengu-no-mugimeshi.</title>
        <authorList>
            <person name="Wang C.M."/>
            <person name="Zheng Y."/>
            <person name="Sakai Y."/>
            <person name="Toyoda A."/>
            <person name="Minakuchi Y."/>
            <person name="Abe K."/>
            <person name="Yokota A."/>
            <person name="Yabe S."/>
        </authorList>
    </citation>
    <scope>NUCLEOTIDE SEQUENCE [LARGE SCALE GENOMIC DNA]</scope>
    <source>
        <strain evidence="2">S-27</strain>
    </source>
</reference>
<organism evidence="1 2">
    <name type="scientific">Dictyobacter aurantiacus</name>
    <dbReference type="NCBI Taxonomy" id="1936993"/>
    <lineage>
        <taxon>Bacteria</taxon>
        <taxon>Bacillati</taxon>
        <taxon>Chloroflexota</taxon>
        <taxon>Ktedonobacteria</taxon>
        <taxon>Ktedonobacterales</taxon>
        <taxon>Dictyobacteraceae</taxon>
        <taxon>Dictyobacter</taxon>
    </lineage>
</organism>
<dbReference type="EMBL" id="BIFQ01000001">
    <property type="protein sequence ID" value="GCE03059.1"/>
    <property type="molecule type" value="Genomic_DNA"/>
</dbReference>
<evidence type="ECO:0000313" key="2">
    <source>
        <dbReference type="Proteomes" id="UP000287224"/>
    </source>
</evidence>
<name>A0A401Z893_9CHLR</name>
<protein>
    <recommendedName>
        <fullName evidence="3">Nudix hydrolase domain-containing protein</fullName>
    </recommendedName>
</protein>
<evidence type="ECO:0000313" key="1">
    <source>
        <dbReference type="EMBL" id="GCE03059.1"/>
    </source>
</evidence>
<accession>A0A401Z893</accession>
<sequence length="223" mass="25099">MTNSRLESIDLRHLTTNQPFCAGVILLQQGHLIVRLNTDYLPSQKGKQTAAYRIKGLGGDQRQGETIWECALREAQEKLQVELQLLPSPSTYFHEIDTGEQYPVTSTDIVPPFLLERQSNLYPYTPLRPGLPTGPYTYYCLFLARTLQPLTHTGTTEGLLYIRPELWPTLLQQPTLESMLQQGASILDGSGLSHQRQLWVPSWESVSLAASLLQSHPDLLESV</sequence>
<comment type="caution">
    <text evidence="1">The sequence shown here is derived from an EMBL/GenBank/DDBJ whole genome shotgun (WGS) entry which is preliminary data.</text>
</comment>
<dbReference type="AlphaFoldDB" id="A0A401Z893"/>
<dbReference type="Proteomes" id="UP000287224">
    <property type="component" value="Unassembled WGS sequence"/>
</dbReference>